<name>A0A2P8VLY4_9ENTR</name>
<comment type="caution">
    <text evidence="1">The sequence shown here is derived from an EMBL/GenBank/DDBJ whole genome shotgun (WGS) entry which is preliminary data.</text>
</comment>
<organism evidence="1 2">
    <name type="scientific">Siccibacter turicensis</name>
    <dbReference type="NCBI Taxonomy" id="357233"/>
    <lineage>
        <taxon>Bacteria</taxon>
        <taxon>Pseudomonadati</taxon>
        <taxon>Pseudomonadota</taxon>
        <taxon>Gammaproteobacteria</taxon>
        <taxon>Enterobacterales</taxon>
        <taxon>Enterobacteriaceae</taxon>
        <taxon>Siccibacter</taxon>
    </lineage>
</organism>
<dbReference type="Proteomes" id="UP000240212">
    <property type="component" value="Unassembled WGS sequence"/>
</dbReference>
<accession>A0A2P8VLY4</accession>
<evidence type="ECO:0008006" key="3">
    <source>
        <dbReference type="Google" id="ProtNLM"/>
    </source>
</evidence>
<keyword evidence="2" id="KW-1185">Reference proteome</keyword>
<sequence length="279" mass="32515">MSRLYLPTLLFRTQKWIDDYSANDMRCGELSEAQLRKSFMLNYVSDAVDPYTLTRRSAFDRPQSIFCCNNRDISDKISVEQCAEILFNEFRQCAHAFSLYGPYRHLIIKMINHMQYGKGTPFSDTALDAALKEQLLNDRTANSSLLRIKGALIECINWRESSFPVEKIEELTKAIQKSKLPKFDRFQDNFNGMGITVHDTWATQISLLSLHIAENRYRATLSFHVQDHFGLDSTDISQQKFNQFMLFRIWFVLQHYNKFAFKPFMTNISTTIEIAGSHQ</sequence>
<dbReference type="Pfam" id="PF11692">
    <property type="entry name" value="DUF3289"/>
    <property type="match status" value="1"/>
</dbReference>
<gene>
    <name evidence="1" type="ORF">C7G83_04100</name>
</gene>
<dbReference type="EMBL" id="PYEP01000002">
    <property type="protein sequence ID" value="PSN08556.1"/>
    <property type="molecule type" value="Genomic_DNA"/>
</dbReference>
<dbReference type="OrthoDB" id="612868at2"/>
<protein>
    <recommendedName>
        <fullName evidence="3">DUF3289 domain-containing protein</fullName>
    </recommendedName>
</protein>
<evidence type="ECO:0000313" key="1">
    <source>
        <dbReference type="EMBL" id="PSN08556.1"/>
    </source>
</evidence>
<reference evidence="1 2" key="1">
    <citation type="submission" date="2018-03" db="EMBL/GenBank/DDBJ databases">
        <title>Draft genome sequence of the first documented clinical Siccibacter turicensis isolate in Austria.</title>
        <authorList>
            <person name="Lepuschitz S."/>
            <person name="Pekard-Amenitsch S."/>
            <person name="Haunold R."/>
            <person name="Schill S."/>
            <person name="Mach R."/>
            <person name="Allerberger F."/>
            <person name="Ruppitsch W."/>
            <person name="Forsythe S.J."/>
        </authorList>
    </citation>
    <scope>NUCLEOTIDE SEQUENCE [LARGE SCALE GENOMIC DNA]</scope>
    <source>
        <strain evidence="1 2">6100069499-17</strain>
    </source>
</reference>
<dbReference type="InterPro" id="IPR017483">
    <property type="entry name" value="CHP03034"/>
</dbReference>
<dbReference type="AlphaFoldDB" id="A0A2P8VLY4"/>
<proteinExistence type="predicted"/>
<evidence type="ECO:0000313" key="2">
    <source>
        <dbReference type="Proteomes" id="UP000240212"/>
    </source>
</evidence>
<dbReference type="NCBIfam" id="TIGR03034">
    <property type="entry name" value="YPO3983 family protein"/>
    <property type="match status" value="1"/>
</dbReference>
<dbReference type="RefSeq" id="WP_106876343.1">
    <property type="nucleotide sequence ID" value="NZ_PYEP01000002.1"/>
</dbReference>